<keyword evidence="5" id="KW-1185">Reference proteome</keyword>
<dbReference type="SMART" id="SM00530">
    <property type="entry name" value="HTH_XRE"/>
    <property type="match status" value="1"/>
</dbReference>
<name>A0A448ZD97_9STRA</name>
<evidence type="ECO:0000256" key="1">
    <source>
        <dbReference type="ARBA" id="ARBA00023125"/>
    </source>
</evidence>
<dbReference type="GO" id="GO:0005634">
    <property type="term" value="C:nucleus"/>
    <property type="evidence" value="ECO:0007669"/>
    <property type="project" value="TreeGrafter"/>
</dbReference>
<evidence type="ECO:0000313" key="5">
    <source>
        <dbReference type="Proteomes" id="UP000291116"/>
    </source>
</evidence>
<dbReference type="Proteomes" id="UP000291116">
    <property type="component" value="Unassembled WGS sequence"/>
</dbReference>
<accession>A0A448ZD97</accession>
<dbReference type="Pfam" id="PF01381">
    <property type="entry name" value="HTH_3"/>
    <property type="match status" value="1"/>
</dbReference>
<organism evidence="4 5">
    <name type="scientific">Pseudo-nitzschia multistriata</name>
    <dbReference type="NCBI Taxonomy" id="183589"/>
    <lineage>
        <taxon>Eukaryota</taxon>
        <taxon>Sar</taxon>
        <taxon>Stramenopiles</taxon>
        <taxon>Ochrophyta</taxon>
        <taxon>Bacillariophyta</taxon>
        <taxon>Bacillariophyceae</taxon>
        <taxon>Bacillariophycidae</taxon>
        <taxon>Bacillariales</taxon>
        <taxon>Bacillariaceae</taxon>
        <taxon>Pseudo-nitzschia</taxon>
    </lineage>
</organism>
<dbReference type="CDD" id="cd00093">
    <property type="entry name" value="HTH_XRE"/>
    <property type="match status" value="1"/>
</dbReference>
<gene>
    <name evidence="4" type="ORF">PSNMU_V1.4_AUG-EV-PASAV3_0068720</name>
</gene>
<evidence type="ECO:0000313" key="4">
    <source>
        <dbReference type="EMBL" id="VEU40006.1"/>
    </source>
</evidence>
<dbReference type="EMBL" id="CAACVS010000249">
    <property type="protein sequence ID" value="VEU40006.1"/>
    <property type="molecule type" value="Genomic_DNA"/>
</dbReference>
<dbReference type="PANTHER" id="PTHR10245">
    <property type="entry name" value="ENDOTHELIAL DIFFERENTIATION-RELATED FACTOR 1 MULTIPROTEIN BRIDGING FACTOR 1"/>
    <property type="match status" value="1"/>
</dbReference>
<dbReference type="InterPro" id="IPR001387">
    <property type="entry name" value="Cro/C1-type_HTH"/>
</dbReference>
<dbReference type="PANTHER" id="PTHR10245:SF15">
    <property type="entry name" value="ENDOTHELIAL DIFFERENTIATION-RELATED FACTOR 1"/>
    <property type="match status" value="1"/>
</dbReference>
<dbReference type="OrthoDB" id="10253401at2759"/>
<dbReference type="FunFam" id="1.10.260.40:FF:000018">
    <property type="entry name" value="Multiprotein bridging factor 1"/>
    <property type="match status" value="1"/>
</dbReference>
<dbReference type="PROSITE" id="PS50943">
    <property type="entry name" value="HTH_CROC1"/>
    <property type="match status" value="1"/>
</dbReference>
<reference evidence="4 5" key="1">
    <citation type="submission" date="2019-01" db="EMBL/GenBank/DDBJ databases">
        <authorList>
            <person name="Ferrante I. M."/>
        </authorList>
    </citation>
    <scope>NUCLEOTIDE SEQUENCE [LARGE SCALE GENOMIC DNA]</scope>
    <source>
        <strain evidence="4 5">B856</strain>
    </source>
</reference>
<feature type="domain" description="HTH cro/C1-type" evidence="3">
    <location>
        <begin position="75"/>
        <end position="129"/>
    </location>
</feature>
<sequence length="164" mass="17328">MPTGTNQAHVQDWGSVNVGRASRPTAKKSVGVEKRYGAGGNASAHSGGIMSARKLEEATDVGTIAKVDMSLRKAIMQARTAKKMTQKELATAINEKPQVVAEYESGKAIPNPQIISKLERKLGTKLPRPGKSKLAKDTKTTARKPGQSAAAAKGLTRGGPAKRR</sequence>
<dbReference type="AlphaFoldDB" id="A0A448ZD97"/>
<dbReference type="SUPFAM" id="SSF47413">
    <property type="entry name" value="lambda repressor-like DNA-binding domains"/>
    <property type="match status" value="1"/>
</dbReference>
<evidence type="ECO:0000256" key="2">
    <source>
        <dbReference type="SAM" id="MobiDB-lite"/>
    </source>
</evidence>
<feature type="region of interest" description="Disordered" evidence="2">
    <location>
        <begin position="1"/>
        <end position="46"/>
    </location>
</feature>
<evidence type="ECO:0000259" key="3">
    <source>
        <dbReference type="PROSITE" id="PS50943"/>
    </source>
</evidence>
<feature type="region of interest" description="Disordered" evidence="2">
    <location>
        <begin position="120"/>
        <end position="164"/>
    </location>
</feature>
<dbReference type="GO" id="GO:0003677">
    <property type="term" value="F:DNA binding"/>
    <property type="evidence" value="ECO:0007669"/>
    <property type="project" value="UniProtKB-KW"/>
</dbReference>
<dbReference type="InterPro" id="IPR010982">
    <property type="entry name" value="Lambda_DNA-bd_dom_sf"/>
</dbReference>
<proteinExistence type="predicted"/>
<dbReference type="Gene3D" id="1.10.260.40">
    <property type="entry name" value="lambda repressor-like DNA-binding domains"/>
    <property type="match status" value="1"/>
</dbReference>
<protein>
    <recommendedName>
        <fullName evidence="3">HTH cro/C1-type domain-containing protein</fullName>
    </recommendedName>
</protein>
<keyword evidence="1" id="KW-0238">DNA-binding</keyword>